<feature type="region of interest" description="Disordered" evidence="14">
    <location>
        <begin position="1"/>
        <end position="33"/>
    </location>
</feature>
<evidence type="ECO:0000256" key="2">
    <source>
        <dbReference type="ARBA" id="ARBA00009634"/>
    </source>
</evidence>
<keyword evidence="8" id="KW-0391">Immunity</keyword>
<sequence length="1029" mass="119313">MSAALNNDQEDRAERPSRRSRAPIERRLARAPSRSAPLAHQRLLDYRRILELWIPLMQMRRPGLLLPFLAFALLNTQQASSYGFRNCIQTMEDPGNFKCMHRFLDSISSAVGDLPHNTTVVNASHNSIQSLPYGSFLHLPKLQILQLSCNKIQSIEGGAFENLMALETLNLSSNRLINVSQDMFRGLACLTYLLLNNNQLKTIGPDTFGPLQNLWKLELQFNVLENFDEVLQGLQNLTRLEHLDLCNNNLASLKSIGRLPESLFTLLLCNNSLSRMDVEESRFLRNVKTLDLSYNNISNASSFDTVRLCNLSTLKLMGNGIDVFQLLNVSDLRAPSLDYSGLRLHTFSQLQRVCQKLRKYNVSLNLRMQSNSLRNLSSNVFSDCPPIQLLDLSRNRLRTVGCVGELFNKTVPKLQTLTVEHNLLNRLRSCHNKIVLQELRDISFRFNRILLVSSRAFDYAPNLDRLHLNINNIAYLDRRALQGLHKLRELRLDNNLLTDLYYLSFDNLNNLRTLNLRNNRISVLFPLIFHSLGKLRILDLGGNNIRRFTNRSLEGLRSLSNLYLDGNRIEYIHSNDFIAVQSTLRVLDLKGNQITYISMQQHNAPPFSNLSKVYDLKLQAQQPYGLKIIPPKLFQGLTSLRNLYLSENKILSISPDAFDDLRKLRYLTLADSSNGMGNLPPGIFKNLRRLTSLNLENAGIRTLTLEVFGNLSRLHFLQLGKNEMQTINSSVLEHLTSLRCLDLRKCPLACTCDNIWFQEWLKNDRVQVVYLYNYTCNSGQNSSYIYSFDTRVCYQDVGKYLFLITFPILVLHMILPLLYQHTYWHLKYHLYILRAWVNNRWRRDEGKRYKFDAFVSYNSTDEKWVLEHLVPTLEGGEAPVFRLCLHHRDFHPGKYIIDNIVDSIHNSRHTICIISRKYLQSEWCSMEIQLASYRLFDELKDVLIPIFLEDIPKKELSVYHRMRKVMLKKTYISWPVDPEAQKLFWAKLRFALKGSHSDEEEVTHWFDKEGKPLLESPSKTEKVDFAPRH</sequence>
<evidence type="ECO:0000256" key="6">
    <source>
        <dbReference type="ARBA" id="ARBA00022729"/>
    </source>
</evidence>
<evidence type="ECO:0000256" key="8">
    <source>
        <dbReference type="ARBA" id="ARBA00022859"/>
    </source>
</evidence>
<dbReference type="SUPFAM" id="SSF52200">
    <property type="entry name" value="Toll/Interleukin receptor TIR domain"/>
    <property type="match status" value="1"/>
</dbReference>
<keyword evidence="3" id="KW-0399">Innate immunity</keyword>
<dbReference type="InterPro" id="IPR000157">
    <property type="entry name" value="TIR_dom"/>
</dbReference>
<organism evidence="16 17">
    <name type="scientific">Gekko japonicus</name>
    <name type="common">Schlegel's Japanese gecko</name>
    <dbReference type="NCBI Taxonomy" id="146911"/>
    <lineage>
        <taxon>Eukaryota</taxon>
        <taxon>Metazoa</taxon>
        <taxon>Chordata</taxon>
        <taxon>Craniata</taxon>
        <taxon>Vertebrata</taxon>
        <taxon>Euteleostomi</taxon>
        <taxon>Lepidosauria</taxon>
        <taxon>Squamata</taxon>
        <taxon>Bifurcata</taxon>
        <taxon>Gekkota</taxon>
        <taxon>Gekkonidae</taxon>
        <taxon>Gekkoninae</taxon>
        <taxon>Gekko</taxon>
    </lineage>
</organism>
<evidence type="ECO:0000256" key="14">
    <source>
        <dbReference type="SAM" id="MobiDB-lite"/>
    </source>
</evidence>
<evidence type="ECO:0000256" key="9">
    <source>
        <dbReference type="ARBA" id="ARBA00022989"/>
    </source>
</evidence>
<evidence type="ECO:0000313" key="17">
    <source>
        <dbReference type="RefSeq" id="XP_015272102.1"/>
    </source>
</evidence>
<dbReference type="Gene3D" id="3.40.50.10140">
    <property type="entry name" value="Toll/interleukin-1 receptor homology (TIR) domain"/>
    <property type="match status" value="1"/>
</dbReference>
<dbReference type="Pfam" id="PF13855">
    <property type="entry name" value="LRR_8"/>
    <property type="match status" value="5"/>
</dbReference>
<dbReference type="InterPro" id="IPR032675">
    <property type="entry name" value="LRR_dom_sf"/>
</dbReference>
<accession>A0ABM1KEG5</accession>
<dbReference type="PANTHER" id="PTHR24365:SF545">
    <property type="entry name" value="TOLL-LIKE RECEPTOR 12"/>
    <property type="match status" value="1"/>
</dbReference>
<evidence type="ECO:0000256" key="12">
    <source>
        <dbReference type="ARBA" id="ARBA00023180"/>
    </source>
</evidence>
<reference evidence="17" key="1">
    <citation type="submission" date="2025-08" db="UniProtKB">
        <authorList>
            <consortium name="RefSeq"/>
        </authorList>
    </citation>
    <scope>IDENTIFICATION</scope>
</reference>
<evidence type="ECO:0000259" key="15">
    <source>
        <dbReference type="PROSITE" id="PS50104"/>
    </source>
</evidence>
<dbReference type="InterPro" id="IPR035897">
    <property type="entry name" value="Toll_tir_struct_dom_sf"/>
</dbReference>
<dbReference type="Proteomes" id="UP000694871">
    <property type="component" value="Unplaced"/>
</dbReference>
<feature type="domain" description="TIR" evidence="15">
    <location>
        <begin position="849"/>
        <end position="992"/>
    </location>
</feature>
<dbReference type="SMART" id="SM00369">
    <property type="entry name" value="LRR_TYP"/>
    <property type="match status" value="18"/>
</dbReference>
<evidence type="ECO:0000256" key="7">
    <source>
        <dbReference type="ARBA" id="ARBA00022737"/>
    </source>
</evidence>
<keyword evidence="11" id="KW-0675">Receptor</keyword>
<evidence type="ECO:0000256" key="13">
    <source>
        <dbReference type="ARBA" id="ARBA00023198"/>
    </source>
</evidence>
<dbReference type="Gene3D" id="3.80.10.10">
    <property type="entry name" value="Ribonuclease Inhibitor"/>
    <property type="match status" value="5"/>
</dbReference>
<name>A0ABM1KEG5_GEKJA</name>
<keyword evidence="6" id="KW-0732">Signal</keyword>
<keyword evidence="10" id="KW-0472">Membrane</keyword>
<dbReference type="SMART" id="SM00365">
    <property type="entry name" value="LRR_SD22"/>
    <property type="match status" value="13"/>
</dbReference>
<dbReference type="InterPro" id="IPR003591">
    <property type="entry name" value="Leu-rich_rpt_typical-subtyp"/>
</dbReference>
<dbReference type="PANTHER" id="PTHR24365">
    <property type="entry name" value="TOLL-LIKE RECEPTOR"/>
    <property type="match status" value="1"/>
</dbReference>
<protein>
    <submittedName>
        <fullName evidence="17">Toll-like receptor 13</fullName>
    </submittedName>
</protein>
<keyword evidence="13" id="KW-0395">Inflammatory response</keyword>
<dbReference type="PROSITE" id="PS50104">
    <property type="entry name" value="TIR"/>
    <property type="match status" value="1"/>
</dbReference>
<dbReference type="PROSITE" id="PS51450">
    <property type="entry name" value="LRR"/>
    <property type="match status" value="6"/>
</dbReference>
<keyword evidence="5" id="KW-0812">Transmembrane</keyword>
<evidence type="ECO:0000313" key="16">
    <source>
        <dbReference type="Proteomes" id="UP000694871"/>
    </source>
</evidence>
<evidence type="ECO:0000256" key="3">
    <source>
        <dbReference type="ARBA" id="ARBA00022588"/>
    </source>
</evidence>
<dbReference type="RefSeq" id="XP_015272102.1">
    <property type="nucleotide sequence ID" value="XM_015416616.1"/>
</dbReference>
<feature type="compositionally biased region" description="Basic and acidic residues" evidence="14">
    <location>
        <begin position="9"/>
        <end position="28"/>
    </location>
</feature>
<dbReference type="Pfam" id="PF00560">
    <property type="entry name" value="LRR_1"/>
    <property type="match status" value="1"/>
</dbReference>
<evidence type="ECO:0000256" key="10">
    <source>
        <dbReference type="ARBA" id="ARBA00023136"/>
    </source>
</evidence>
<comment type="similarity">
    <text evidence="2">Belongs to the Toll-like receptor family.</text>
</comment>
<dbReference type="SUPFAM" id="SSF52058">
    <property type="entry name" value="L domain-like"/>
    <property type="match status" value="3"/>
</dbReference>
<evidence type="ECO:0000256" key="1">
    <source>
        <dbReference type="ARBA" id="ARBA00004167"/>
    </source>
</evidence>
<evidence type="ECO:0000256" key="5">
    <source>
        <dbReference type="ARBA" id="ARBA00022692"/>
    </source>
</evidence>
<dbReference type="GeneID" id="107115007"/>
<keyword evidence="4" id="KW-0433">Leucine-rich repeat</keyword>
<dbReference type="Pfam" id="PF01582">
    <property type="entry name" value="TIR"/>
    <property type="match status" value="1"/>
</dbReference>
<keyword evidence="7" id="KW-0677">Repeat</keyword>
<evidence type="ECO:0000256" key="11">
    <source>
        <dbReference type="ARBA" id="ARBA00023170"/>
    </source>
</evidence>
<keyword evidence="16" id="KW-1185">Reference proteome</keyword>
<keyword evidence="9" id="KW-1133">Transmembrane helix</keyword>
<evidence type="ECO:0000256" key="4">
    <source>
        <dbReference type="ARBA" id="ARBA00022614"/>
    </source>
</evidence>
<gene>
    <name evidence="17" type="primary">LOC107115007</name>
</gene>
<keyword evidence="12" id="KW-0325">Glycoprotein</keyword>
<dbReference type="SMART" id="SM00255">
    <property type="entry name" value="TIR"/>
    <property type="match status" value="1"/>
</dbReference>
<comment type="subcellular location">
    <subcellularLocation>
        <location evidence="1">Membrane</location>
        <topology evidence="1">Single-pass membrane protein</topology>
    </subcellularLocation>
</comment>
<proteinExistence type="inferred from homology"/>
<dbReference type="InterPro" id="IPR001611">
    <property type="entry name" value="Leu-rich_rpt"/>
</dbReference>